<feature type="compositionally biased region" description="Polar residues" evidence="2">
    <location>
        <begin position="409"/>
        <end position="423"/>
    </location>
</feature>
<reference evidence="3 4" key="1">
    <citation type="submission" date="2019-05" db="EMBL/GenBank/DDBJ databases">
        <title>Mikania micrantha, genome provides insights into the molecular mechanism of rapid growth.</title>
        <authorList>
            <person name="Liu B."/>
        </authorList>
    </citation>
    <scope>NUCLEOTIDE SEQUENCE [LARGE SCALE GENOMIC DNA]</scope>
    <source>
        <strain evidence="3">NLD-2019</strain>
        <tissue evidence="3">Leaf</tissue>
    </source>
</reference>
<proteinExistence type="predicted"/>
<feature type="compositionally biased region" description="Basic and acidic residues" evidence="2">
    <location>
        <begin position="376"/>
        <end position="400"/>
    </location>
</feature>
<feature type="region of interest" description="Disordered" evidence="2">
    <location>
        <begin position="1"/>
        <end position="28"/>
    </location>
</feature>
<keyword evidence="1" id="KW-0175">Coiled coil</keyword>
<feature type="compositionally biased region" description="Gly residues" evidence="2">
    <location>
        <begin position="339"/>
        <end position="355"/>
    </location>
</feature>
<feature type="compositionally biased region" description="Basic and acidic residues" evidence="2">
    <location>
        <begin position="475"/>
        <end position="491"/>
    </location>
</feature>
<dbReference type="Pfam" id="PF06273">
    <property type="entry name" value="eIF-4B"/>
    <property type="match status" value="2"/>
</dbReference>
<feature type="compositionally biased region" description="Low complexity" evidence="2">
    <location>
        <begin position="251"/>
        <end position="260"/>
    </location>
</feature>
<dbReference type="EMBL" id="SZYD01000019">
    <property type="protein sequence ID" value="KAD2393744.1"/>
    <property type="molecule type" value="Genomic_DNA"/>
</dbReference>
<feature type="region of interest" description="Disordered" evidence="2">
    <location>
        <begin position="667"/>
        <end position="756"/>
    </location>
</feature>
<dbReference type="GO" id="GO:0003729">
    <property type="term" value="F:mRNA binding"/>
    <property type="evidence" value="ECO:0007669"/>
    <property type="project" value="TreeGrafter"/>
</dbReference>
<gene>
    <name evidence="3" type="ORF">E3N88_40721</name>
</gene>
<organism evidence="3 4">
    <name type="scientific">Mikania micrantha</name>
    <name type="common">bitter vine</name>
    <dbReference type="NCBI Taxonomy" id="192012"/>
    <lineage>
        <taxon>Eukaryota</taxon>
        <taxon>Viridiplantae</taxon>
        <taxon>Streptophyta</taxon>
        <taxon>Embryophyta</taxon>
        <taxon>Tracheophyta</taxon>
        <taxon>Spermatophyta</taxon>
        <taxon>Magnoliopsida</taxon>
        <taxon>eudicotyledons</taxon>
        <taxon>Gunneridae</taxon>
        <taxon>Pentapetalae</taxon>
        <taxon>asterids</taxon>
        <taxon>campanulids</taxon>
        <taxon>Asterales</taxon>
        <taxon>Asteraceae</taxon>
        <taxon>Asteroideae</taxon>
        <taxon>Heliantheae alliance</taxon>
        <taxon>Eupatorieae</taxon>
        <taxon>Mikania</taxon>
    </lineage>
</organism>
<dbReference type="GO" id="GO:0003743">
    <property type="term" value="F:translation initiation factor activity"/>
    <property type="evidence" value="ECO:0007669"/>
    <property type="project" value="InterPro"/>
</dbReference>
<name>A0A5N6LNJ9_9ASTR</name>
<dbReference type="InterPro" id="IPR010433">
    <property type="entry name" value="EIF-4B_pln"/>
</dbReference>
<dbReference type="OrthoDB" id="2021148at2759"/>
<dbReference type="AlphaFoldDB" id="A0A5N6LNJ9"/>
<feature type="region of interest" description="Disordered" evidence="2">
    <location>
        <begin position="85"/>
        <end position="114"/>
    </location>
</feature>
<feature type="compositionally biased region" description="Low complexity" evidence="2">
    <location>
        <begin position="545"/>
        <end position="558"/>
    </location>
</feature>
<sequence length="786" mass="87057">MDPNQNPNYYNPNTPPNRNTNTPPPNWVFTPSPMNPFFDSNCYRPNFDSSPQGFYTFADYGSSPQPHGFTQLSQDEVVPETQAVTNAGPSTQPKQKRRHRRKQAADTEPVVGGSSRIEKWTTEEEFQLTKAWIDVSEDPIVGRNQKGPDFWSKIRNQFFQAMGRGEYRTNDMLSSKWRDMNLKVRKFNGIYSQKWQTRRSGQSDAMIEREAEEQYREEFNVPFSLQRTWGKIGDWAEEAERAEAEEKEQEAAAAAAAAAAPPQSFPSLKEAVSSKKGKKKTKMTLQEFTMAGAGGGGIGGGGSRRDLAFEHKGLTPVEMMQLPTGPKERSAEEMQYGRIGGGFSLYGGGRTGGGPRMRDRDADGDGSWGTNRRSHGGYDDDRRTSASRNSEYDQPSRADEVDNWAMTKKTPSFDSATRPNRYNSLGGSGGLITGGGGVSRADEIDNWTVNKKPIAPAPARSSTLGSGFRDSGGPEPDRWSRGGNQERRRLVLDPPKGENVQIEPLGKGNKPNPFGNARPREEILAEKGLDWRKADLELEAKKINSRPTSSHSTSRPGSAQSGGSADAPVALQGLEKPRPKVNPFGDAKPREVLLQEKGVDYRKIDLELERRRLGRAETEEEKNLKQELLDLKVNFEKESTENQTSLQNAILEKERELEQLGRDLDDKLRFSQKTIERPGSGAGRVGLGFQERPGSGSGTAGLGFQERPPSQSGSFDESRSVDFSERPRSRGDFGMRRGDDRRGFGGGRDNRGFLGNRDLGRIYHHISTDLCKSQTQGIDGESECGA</sequence>
<feature type="region of interest" description="Disordered" evidence="2">
    <location>
        <begin position="242"/>
        <end position="280"/>
    </location>
</feature>
<feature type="compositionally biased region" description="Low complexity" evidence="2">
    <location>
        <begin position="1"/>
        <end position="21"/>
    </location>
</feature>
<evidence type="ECO:0000256" key="2">
    <source>
        <dbReference type="SAM" id="MobiDB-lite"/>
    </source>
</evidence>
<protein>
    <recommendedName>
        <fullName evidence="5">No apical meristem-associated C-terminal domain-containing protein</fullName>
    </recommendedName>
</protein>
<evidence type="ECO:0008006" key="5">
    <source>
        <dbReference type="Google" id="ProtNLM"/>
    </source>
</evidence>
<keyword evidence="4" id="KW-1185">Reference proteome</keyword>
<evidence type="ECO:0000313" key="3">
    <source>
        <dbReference type="EMBL" id="KAD2393744.1"/>
    </source>
</evidence>
<accession>A0A5N6LNJ9</accession>
<feature type="region of interest" description="Disordered" evidence="2">
    <location>
        <begin position="339"/>
        <end position="521"/>
    </location>
</feature>
<feature type="compositionally biased region" description="Basic and acidic residues" evidence="2">
    <location>
        <begin position="716"/>
        <end position="751"/>
    </location>
</feature>
<evidence type="ECO:0000313" key="4">
    <source>
        <dbReference type="Proteomes" id="UP000326396"/>
    </source>
</evidence>
<feature type="compositionally biased region" description="Gly residues" evidence="2">
    <location>
        <begin position="426"/>
        <end position="438"/>
    </location>
</feature>
<dbReference type="Proteomes" id="UP000326396">
    <property type="component" value="Linkage Group LG9"/>
</dbReference>
<dbReference type="PANTHER" id="PTHR32091">
    <property type="entry name" value="EUKARYOTIC TRANSLATION INITIATION FACTOR 4B"/>
    <property type="match status" value="1"/>
</dbReference>
<evidence type="ECO:0000256" key="1">
    <source>
        <dbReference type="SAM" id="Coils"/>
    </source>
</evidence>
<dbReference type="PANTHER" id="PTHR32091:SF20">
    <property type="entry name" value="EUKARYOTIC TRANSLATION INITIATION FACTOR 4B1"/>
    <property type="match status" value="1"/>
</dbReference>
<feature type="coiled-coil region" evidence="1">
    <location>
        <begin position="621"/>
        <end position="663"/>
    </location>
</feature>
<comment type="caution">
    <text evidence="3">The sequence shown here is derived from an EMBL/GenBank/DDBJ whole genome shotgun (WGS) entry which is preliminary data.</text>
</comment>
<feature type="region of interest" description="Disordered" evidence="2">
    <location>
        <begin position="540"/>
        <end position="589"/>
    </location>
</feature>